<evidence type="ECO:0000256" key="11">
    <source>
        <dbReference type="RuleBase" id="RU004481"/>
    </source>
</evidence>
<dbReference type="Gene3D" id="3.40.50.300">
    <property type="entry name" value="P-loop containing nucleotide triphosphate hydrolases"/>
    <property type="match status" value="2"/>
</dbReference>
<dbReference type="Gene3D" id="3.30.300.20">
    <property type="match status" value="1"/>
</dbReference>
<evidence type="ECO:0000313" key="13">
    <source>
        <dbReference type="EMBL" id="MCG4744911.1"/>
    </source>
</evidence>
<dbReference type="FunFam" id="3.40.50.300:FF:000040">
    <property type="entry name" value="GTPase Der"/>
    <property type="match status" value="1"/>
</dbReference>
<keyword evidence="5 9" id="KW-0547">Nucleotide-binding</keyword>
<reference evidence="14 15" key="1">
    <citation type="journal article" date="2020" name="Cell Host Microbe">
        <title>Functional and Genomic Variation between Human-Derived Isolates of Lachnospiraceae Reveals Inter- and Intra-Species Diversity.</title>
        <authorList>
            <person name="Sorbara M.T."/>
            <person name="Littmann E.R."/>
            <person name="Fontana E."/>
            <person name="Moody T.U."/>
            <person name="Kohout C.E."/>
            <person name="Gjonbalaj M."/>
            <person name="Eaton V."/>
            <person name="Seok R."/>
            <person name="Leiner I.M."/>
            <person name="Pamer E.G."/>
        </authorList>
    </citation>
    <scope>NUCLEOTIDE SEQUENCE [LARGE SCALE GENOMIC DNA]</scope>
    <source>
        <strain evidence="14 15">MSK.1.17</strain>
    </source>
</reference>
<feature type="domain" description="EngA-type G" evidence="12">
    <location>
        <begin position="4"/>
        <end position="169"/>
    </location>
</feature>
<reference evidence="14" key="2">
    <citation type="submission" date="2020-02" db="EMBL/GenBank/DDBJ databases">
        <authorList>
            <person name="Littmann E."/>
            <person name="Sorbara M."/>
        </authorList>
    </citation>
    <scope>NUCLEOTIDE SEQUENCE</scope>
    <source>
        <strain evidence="14">MSK.1.17</strain>
    </source>
</reference>
<dbReference type="CDD" id="cd01895">
    <property type="entry name" value="EngA2"/>
    <property type="match status" value="1"/>
</dbReference>
<dbReference type="CDD" id="cd01894">
    <property type="entry name" value="EngA1"/>
    <property type="match status" value="1"/>
</dbReference>
<dbReference type="SUPFAM" id="SSF52540">
    <property type="entry name" value="P-loop containing nucleoside triphosphate hydrolases"/>
    <property type="match status" value="2"/>
</dbReference>
<dbReference type="Pfam" id="PF14714">
    <property type="entry name" value="KH_dom-like"/>
    <property type="match status" value="1"/>
</dbReference>
<dbReference type="InterPro" id="IPR031166">
    <property type="entry name" value="G_ENGA"/>
</dbReference>
<comment type="caution">
    <text evidence="13">The sequence shown here is derived from an EMBL/GenBank/DDBJ whole genome shotgun (WGS) entry which is preliminary data.</text>
</comment>
<feature type="binding site" evidence="9">
    <location>
        <begin position="57"/>
        <end position="61"/>
    </location>
    <ligand>
        <name>GTP</name>
        <dbReference type="ChEBI" id="CHEBI:37565"/>
        <label>1</label>
    </ligand>
</feature>
<feature type="binding site" evidence="9">
    <location>
        <begin position="296"/>
        <end position="299"/>
    </location>
    <ligand>
        <name>GTP</name>
        <dbReference type="ChEBI" id="CHEBI:37565"/>
        <label>2</label>
    </ligand>
</feature>
<proteinExistence type="inferred from homology"/>
<accession>A0AAW5BUM7</accession>
<dbReference type="PROSITE" id="PS51712">
    <property type="entry name" value="G_ENGA"/>
    <property type="match status" value="2"/>
</dbReference>
<dbReference type="GO" id="GO:0016787">
    <property type="term" value="F:hydrolase activity"/>
    <property type="evidence" value="ECO:0007669"/>
    <property type="project" value="UniProtKB-KW"/>
</dbReference>
<dbReference type="AlphaFoldDB" id="A0AAW5BUM7"/>
<comment type="function">
    <text evidence="8 9 11">GTPase that plays an essential role in the late steps of ribosome biogenesis.</text>
</comment>
<comment type="subunit">
    <text evidence="9">Associates with the 50S ribosomal subunit.</text>
</comment>
<evidence type="ECO:0000313" key="14">
    <source>
        <dbReference type="EMBL" id="NSJ50731.1"/>
    </source>
</evidence>
<dbReference type="NCBIfam" id="TIGR00231">
    <property type="entry name" value="small_GTP"/>
    <property type="match status" value="2"/>
</dbReference>
<evidence type="ECO:0000313" key="16">
    <source>
        <dbReference type="Proteomes" id="UP001299608"/>
    </source>
</evidence>
<evidence type="ECO:0000256" key="7">
    <source>
        <dbReference type="ARBA" id="ARBA00032345"/>
    </source>
</evidence>
<dbReference type="NCBIfam" id="TIGR03594">
    <property type="entry name" value="GTPase_EngA"/>
    <property type="match status" value="1"/>
</dbReference>
<feature type="domain" description="EngA-type G" evidence="12">
    <location>
        <begin position="178"/>
        <end position="353"/>
    </location>
</feature>
<dbReference type="HAMAP" id="MF_00195">
    <property type="entry name" value="GTPase_Der"/>
    <property type="match status" value="1"/>
</dbReference>
<evidence type="ECO:0000256" key="4">
    <source>
        <dbReference type="ARBA" id="ARBA00022737"/>
    </source>
</evidence>
<evidence type="ECO:0000256" key="8">
    <source>
        <dbReference type="ARBA" id="ARBA00053470"/>
    </source>
</evidence>
<dbReference type="Proteomes" id="UP000669239">
    <property type="component" value="Unassembled WGS sequence"/>
</dbReference>
<dbReference type="PRINTS" id="PR00326">
    <property type="entry name" value="GTP1OBG"/>
</dbReference>
<dbReference type="PANTHER" id="PTHR43834:SF6">
    <property type="entry name" value="GTPASE DER"/>
    <property type="match status" value="1"/>
</dbReference>
<evidence type="ECO:0000313" key="15">
    <source>
        <dbReference type="Proteomes" id="UP000669239"/>
    </source>
</evidence>
<evidence type="ECO:0000256" key="5">
    <source>
        <dbReference type="ARBA" id="ARBA00022741"/>
    </source>
</evidence>
<keyword evidence="15" id="KW-1185">Reference proteome</keyword>
<dbReference type="Pfam" id="PF01926">
    <property type="entry name" value="MMR_HSR1"/>
    <property type="match status" value="2"/>
</dbReference>
<dbReference type="EMBL" id="JAKNGE010000005">
    <property type="protein sequence ID" value="MCG4744911.1"/>
    <property type="molecule type" value="Genomic_DNA"/>
</dbReference>
<dbReference type="InterPro" id="IPR027417">
    <property type="entry name" value="P-loop_NTPase"/>
</dbReference>
<feature type="binding site" evidence="9">
    <location>
        <begin position="231"/>
        <end position="235"/>
    </location>
    <ligand>
        <name>GTP</name>
        <dbReference type="ChEBI" id="CHEBI:37565"/>
        <label>2</label>
    </ligand>
</feature>
<dbReference type="InterPro" id="IPR015946">
    <property type="entry name" value="KH_dom-like_a/b"/>
</dbReference>
<evidence type="ECO:0000256" key="1">
    <source>
        <dbReference type="ARBA" id="ARBA00008279"/>
    </source>
</evidence>
<dbReference type="InterPro" id="IPR005225">
    <property type="entry name" value="Small_GTP-bd"/>
</dbReference>
<organism evidence="13 16">
    <name type="scientific">Enterocloster aldenensis</name>
    <dbReference type="NCBI Taxonomy" id="358742"/>
    <lineage>
        <taxon>Bacteria</taxon>
        <taxon>Bacillati</taxon>
        <taxon>Bacillota</taxon>
        <taxon>Clostridia</taxon>
        <taxon>Lachnospirales</taxon>
        <taxon>Lachnospiraceae</taxon>
        <taxon>Enterocloster</taxon>
    </lineage>
</organism>
<dbReference type="GO" id="GO:0005525">
    <property type="term" value="F:GTP binding"/>
    <property type="evidence" value="ECO:0007669"/>
    <property type="project" value="UniProtKB-UniRule"/>
</dbReference>
<dbReference type="Proteomes" id="UP001299608">
    <property type="component" value="Unassembled WGS sequence"/>
</dbReference>
<dbReference type="GO" id="GO:0043022">
    <property type="term" value="F:ribosome binding"/>
    <property type="evidence" value="ECO:0007669"/>
    <property type="project" value="TreeGrafter"/>
</dbReference>
<keyword evidence="4 11" id="KW-0677">Repeat</keyword>
<dbReference type="FunFam" id="3.40.50.300:FF:000057">
    <property type="entry name" value="GTPase Der"/>
    <property type="match status" value="1"/>
</dbReference>
<feature type="binding site" evidence="9">
    <location>
        <begin position="184"/>
        <end position="191"/>
    </location>
    <ligand>
        <name>GTP</name>
        <dbReference type="ChEBI" id="CHEBI:37565"/>
        <label>2</label>
    </ligand>
</feature>
<reference evidence="13" key="3">
    <citation type="submission" date="2022-01" db="EMBL/GenBank/DDBJ databases">
        <title>Collection of gut derived symbiotic bacterial strains cultured from healthy donors.</title>
        <authorList>
            <person name="Lin H."/>
            <person name="Kohout C."/>
            <person name="Waligurski E."/>
            <person name="Pamer E.G."/>
        </authorList>
    </citation>
    <scope>NUCLEOTIDE SEQUENCE</scope>
    <source>
        <strain evidence="13">DFI.6.55</strain>
    </source>
</reference>
<evidence type="ECO:0000256" key="6">
    <source>
        <dbReference type="ARBA" id="ARBA00023134"/>
    </source>
</evidence>
<keyword evidence="6 9" id="KW-0342">GTP-binding</keyword>
<dbReference type="InterPro" id="IPR032859">
    <property type="entry name" value="KH_dom-like"/>
</dbReference>
<dbReference type="SMART" id="SM00382">
    <property type="entry name" value="AAA"/>
    <property type="match status" value="2"/>
</dbReference>
<keyword evidence="3 9" id="KW-0690">Ribosome biogenesis</keyword>
<evidence type="ECO:0000256" key="10">
    <source>
        <dbReference type="PROSITE-ProRule" id="PRU01049"/>
    </source>
</evidence>
<dbReference type="GeneID" id="97206693"/>
<dbReference type="PIRSF" id="PIRSF006485">
    <property type="entry name" value="GTP-binding_EngA"/>
    <property type="match status" value="1"/>
</dbReference>
<keyword evidence="13" id="KW-0378">Hydrolase</keyword>
<feature type="binding site" evidence="9">
    <location>
        <begin position="120"/>
        <end position="123"/>
    </location>
    <ligand>
        <name>GTP</name>
        <dbReference type="ChEBI" id="CHEBI:37565"/>
        <label>1</label>
    </ligand>
</feature>
<evidence type="ECO:0000256" key="2">
    <source>
        <dbReference type="ARBA" id="ARBA00020953"/>
    </source>
</evidence>
<protein>
    <recommendedName>
        <fullName evidence="2 9">GTPase Der</fullName>
    </recommendedName>
    <alternativeName>
        <fullName evidence="7 9">GTP-binding protein EngA</fullName>
    </alternativeName>
</protein>
<dbReference type="FunFam" id="3.30.300.20:FF:000004">
    <property type="entry name" value="GTPase Der"/>
    <property type="match status" value="1"/>
</dbReference>
<gene>
    <name evidence="9 13" type="primary">der</name>
    <name evidence="14" type="ORF">G5B36_18755</name>
    <name evidence="13" type="ORF">L0N08_05750</name>
</gene>
<dbReference type="EMBL" id="JAAITT010000029">
    <property type="protein sequence ID" value="NSJ50731.1"/>
    <property type="molecule type" value="Genomic_DNA"/>
</dbReference>
<dbReference type="InterPro" id="IPR006073">
    <property type="entry name" value="GTP-bd"/>
</dbReference>
<sequence length="442" mass="49339">MSKPVVAIVGRPNVGKSTLFNVIAGDTISIVKDTPGVTRDRIYADCSWLDMNFTLIDTGGIEPDTKDIILSQMREQAEIAISTADVIIFIVDVRQGLVDSDAKVADMLRKSRKPVVLAVNKVDSMAKFGNDVYEFYNLGIGEPVPVSAASRLGIGDLLDEVVKHFDGEKIEEEEDDRPRIAVVGKPNVGKSSIINKLLGENRVIVSDIAGTTRDAVDTEIVYNGMPYVFIDTAGLRRKSKIKEELERYSIIRTVTAVERADIVIVVIDATEGVTEQDAKIAGIAHERGKGVIVAVNKWDSIEKTDKTIYEYTNKIKETLSFMPYAEYIFISAATGQRLPKLFELIDAVRQNQNLRVATGVLNEIMTEAVAMQQPPSDKGKRLKIYYMTQVAVKPPTFVVFVNDKELMHFSYTRYLENQIRNSFGFKGTSLKFLIRERKTKEQ</sequence>
<comment type="similarity">
    <text evidence="1 9 10 11">Belongs to the TRAFAC class TrmE-Era-EngA-EngB-Septin-like GTPase superfamily. EngA (Der) GTPase family.</text>
</comment>
<evidence type="ECO:0000256" key="3">
    <source>
        <dbReference type="ARBA" id="ARBA00022517"/>
    </source>
</evidence>
<dbReference type="RefSeq" id="WP_117558426.1">
    <property type="nucleotide sequence ID" value="NZ_BAABZL010000001.1"/>
</dbReference>
<evidence type="ECO:0000259" key="12">
    <source>
        <dbReference type="PROSITE" id="PS51712"/>
    </source>
</evidence>
<name>A0AAW5BUM7_9FIRM</name>
<dbReference type="GO" id="GO:0042254">
    <property type="term" value="P:ribosome biogenesis"/>
    <property type="evidence" value="ECO:0007669"/>
    <property type="project" value="UniProtKB-KW"/>
</dbReference>
<dbReference type="InterPro" id="IPR003593">
    <property type="entry name" value="AAA+_ATPase"/>
</dbReference>
<dbReference type="InterPro" id="IPR016484">
    <property type="entry name" value="GTPase_Der"/>
</dbReference>
<dbReference type="PANTHER" id="PTHR43834">
    <property type="entry name" value="GTPASE DER"/>
    <property type="match status" value="1"/>
</dbReference>
<evidence type="ECO:0000256" key="9">
    <source>
        <dbReference type="HAMAP-Rule" id="MF_00195"/>
    </source>
</evidence>
<feature type="binding site" evidence="9">
    <location>
        <begin position="10"/>
        <end position="17"/>
    </location>
    <ligand>
        <name>GTP</name>
        <dbReference type="ChEBI" id="CHEBI:37565"/>
        <label>1</label>
    </ligand>
</feature>